<dbReference type="Proteomes" id="UP000257109">
    <property type="component" value="Unassembled WGS sequence"/>
</dbReference>
<proteinExistence type="predicted"/>
<gene>
    <name evidence="1" type="ORF">CR513_32037</name>
</gene>
<accession>A0A371G7W2</accession>
<dbReference type="InterPro" id="IPR053134">
    <property type="entry name" value="RNA-dir_DNA_polymerase"/>
</dbReference>
<dbReference type="SUPFAM" id="SSF56672">
    <property type="entry name" value="DNA/RNA polymerases"/>
    <property type="match status" value="1"/>
</dbReference>
<keyword evidence="2" id="KW-1185">Reference proteome</keyword>
<evidence type="ECO:0000313" key="2">
    <source>
        <dbReference type="Proteomes" id="UP000257109"/>
    </source>
</evidence>
<sequence length="84" mass="9724">MSLDFDLDPRCQFKKERPLSVEELKEIQIGPYLTHRTKIDLNKACPKDPYPLPSINQLVDGTSDFSFLSFMDAYSGYNQIQMHP</sequence>
<evidence type="ECO:0000313" key="1">
    <source>
        <dbReference type="EMBL" id="RDX86615.1"/>
    </source>
</evidence>
<dbReference type="AlphaFoldDB" id="A0A371G7W2"/>
<dbReference type="Gene3D" id="3.30.70.270">
    <property type="match status" value="1"/>
</dbReference>
<reference evidence="1" key="1">
    <citation type="submission" date="2018-05" db="EMBL/GenBank/DDBJ databases">
        <title>Draft genome of Mucuna pruriens seed.</title>
        <authorList>
            <person name="Nnadi N.E."/>
            <person name="Vos R."/>
            <person name="Hasami M.H."/>
            <person name="Devisetty U.K."/>
            <person name="Aguiy J.C."/>
        </authorList>
    </citation>
    <scope>NUCLEOTIDE SEQUENCE [LARGE SCALE GENOMIC DNA]</scope>
    <source>
        <strain evidence="1">JCA_2017</strain>
    </source>
</reference>
<comment type="caution">
    <text evidence="1">The sequence shown here is derived from an EMBL/GenBank/DDBJ whole genome shotgun (WGS) entry which is preliminary data.</text>
</comment>
<protein>
    <recommendedName>
        <fullName evidence="3">Reverse transcriptase domain-containing protein</fullName>
    </recommendedName>
</protein>
<dbReference type="InterPro" id="IPR043128">
    <property type="entry name" value="Rev_trsase/Diguanyl_cyclase"/>
</dbReference>
<dbReference type="PANTHER" id="PTHR24559:SF444">
    <property type="entry name" value="REVERSE TRANSCRIPTASE DOMAIN-CONTAINING PROTEIN"/>
    <property type="match status" value="1"/>
</dbReference>
<organism evidence="1 2">
    <name type="scientific">Mucuna pruriens</name>
    <name type="common">Velvet bean</name>
    <name type="synonym">Dolichos pruriens</name>
    <dbReference type="NCBI Taxonomy" id="157652"/>
    <lineage>
        <taxon>Eukaryota</taxon>
        <taxon>Viridiplantae</taxon>
        <taxon>Streptophyta</taxon>
        <taxon>Embryophyta</taxon>
        <taxon>Tracheophyta</taxon>
        <taxon>Spermatophyta</taxon>
        <taxon>Magnoliopsida</taxon>
        <taxon>eudicotyledons</taxon>
        <taxon>Gunneridae</taxon>
        <taxon>Pentapetalae</taxon>
        <taxon>rosids</taxon>
        <taxon>fabids</taxon>
        <taxon>Fabales</taxon>
        <taxon>Fabaceae</taxon>
        <taxon>Papilionoideae</taxon>
        <taxon>50 kb inversion clade</taxon>
        <taxon>NPAAA clade</taxon>
        <taxon>indigoferoid/millettioid clade</taxon>
        <taxon>Phaseoleae</taxon>
        <taxon>Mucuna</taxon>
    </lineage>
</organism>
<dbReference type="PANTHER" id="PTHR24559">
    <property type="entry name" value="TRANSPOSON TY3-I GAG-POL POLYPROTEIN"/>
    <property type="match status" value="1"/>
</dbReference>
<dbReference type="OrthoDB" id="1423731at2759"/>
<feature type="non-terminal residue" evidence="1">
    <location>
        <position position="1"/>
    </location>
</feature>
<evidence type="ECO:0008006" key="3">
    <source>
        <dbReference type="Google" id="ProtNLM"/>
    </source>
</evidence>
<dbReference type="EMBL" id="QJKJ01006467">
    <property type="protein sequence ID" value="RDX86615.1"/>
    <property type="molecule type" value="Genomic_DNA"/>
</dbReference>
<name>A0A371G7W2_MUCPR</name>
<dbReference type="InterPro" id="IPR043502">
    <property type="entry name" value="DNA/RNA_pol_sf"/>
</dbReference>